<dbReference type="SUPFAM" id="SSF51197">
    <property type="entry name" value="Clavaminate synthase-like"/>
    <property type="match status" value="1"/>
</dbReference>
<comment type="caution">
    <text evidence="3">The sequence shown here is derived from an EMBL/GenBank/DDBJ whole genome shotgun (WGS) entry which is preliminary data.</text>
</comment>
<dbReference type="Pfam" id="PF05721">
    <property type="entry name" value="PhyH"/>
    <property type="match status" value="1"/>
</dbReference>
<dbReference type="Proteomes" id="UP001054902">
    <property type="component" value="Unassembled WGS sequence"/>
</dbReference>
<dbReference type="PANTHER" id="PTHR37563:SF2">
    <property type="entry name" value="PHYTANOYL-COA DIOXYGENASE FAMILY PROTEIN (AFU_ORTHOLOGUE AFUA_2G03330)"/>
    <property type="match status" value="1"/>
</dbReference>
<proteinExistence type="predicted"/>
<evidence type="ECO:0008006" key="5">
    <source>
        <dbReference type="Google" id="ProtNLM"/>
    </source>
</evidence>
<keyword evidence="4" id="KW-1185">Reference proteome</keyword>
<accession>A0AAD3H8A4</accession>
<keyword evidence="2" id="KW-0732">Signal</keyword>
<name>A0AAD3H8A4_9STRA</name>
<evidence type="ECO:0000313" key="3">
    <source>
        <dbReference type="EMBL" id="GFH53629.1"/>
    </source>
</evidence>
<evidence type="ECO:0000256" key="2">
    <source>
        <dbReference type="SAM" id="SignalP"/>
    </source>
</evidence>
<organism evidence="3 4">
    <name type="scientific">Chaetoceros tenuissimus</name>
    <dbReference type="NCBI Taxonomy" id="426638"/>
    <lineage>
        <taxon>Eukaryota</taxon>
        <taxon>Sar</taxon>
        <taxon>Stramenopiles</taxon>
        <taxon>Ochrophyta</taxon>
        <taxon>Bacillariophyta</taxon>
        <taxon>Coscinodiscophyceae</taxon>
        <taxon>Chaetocerotophycidae</taxon>
        <taxon>Chaetocerotales</taxon>
        <taxon>Chaetocerotaceae</taxon>
        <taxon>Chaetoceros</taxon>
    </lineage>
</organism>
<feature type="region of interest" description="Disordered" evidence="1">
    <location>
        <begin position="102"/>
        <end position="125"/>
    </location>
</feature>
<protein>
    <recommendedName>
        <fullName evidence="5">Phytanoyl-CoA dioxygenase</fullName>
    </recommendedName>
</protein>
<gene>
    <name evidence="3" type="ORF">CTEN210_10105</name>
</gene>
<dbReference type="EMBL" id="BLLK01000047">
    <property type="protein sequence ID" value="GFH53629.1"/>
    <property type="molecule type" value="Genomic_DNA"/>
</dbReference>
<dbReference type="PANTHER" id="PTHR37563">
    <property type="entry name" value="PHYTANOYL-COA DIOXYGENASE FAMILY PROTEIN (AFU_ORTHOLOGUE AFUA_2G03330)"/>
    <property type="match status" value="1"/>
</dbReference>
<dbReference type="AlphaFoldDB" id="A0AAD3H8A4"/>
<reference evidence="3 4" key="1">
    <citation type="journal article" date="2021" name="Sci. Rep.">
        <title>The genome of the diatom Chaetoceros tenuissimus carries an ancient integrated fragment of an extant virus.</title>
        <authorList>
            <person name="Hongo Y."/>
            <person name="Kimura K."/>
            <person name="Takaki Y."/>
            <person name="Yoshida Y."/>
            <person name="Baba S."/>
            <person name="Kobayashi G."/>
            <person name="Nagasaki K."/>
            <person name="Hano T."/>
            <person name="Tomaru Y."/>
        </authorList>
    </citation>
    <scope>NUCLEOTIDE SEQUENCE [LARGE SCALE GENOMIC DNA]</scope>
    <source>
        <strain evidence="3 4">NIES-3715</strain>
    </source>
</reference>
<feature type="chain" id="PRO_5042079792" description="Phytanoyl-CoA dioxygenase" evidence="2">
    <location>
        <begin position="22"/>
        <end position="396"/>
    </location>
</feature>
<evidence type="ECO:0000256" key="1">
    <source>
        <dbReference type="SAM" id="MobiDB-lite"/>
    </source>
</evidence>
<evidence type="ECO:0000313" key="4">
    <source>
        <dbReference type="Proteomes" id="UP001054902"/>
    </source>
</evidence>
<dbReference type="Gene3D" id="2.60.120.620">
    <property type="entry name" value="q2cbj1_9rhob like domain"/>
    <property type="match status" value="1"/>
</dbReference>
<feature type="signal peptide" evidence="2">
    <location>
        <begin position="1"/>
        <end position="21"/>
    </location>
</feature>
<dbReference type="InterPro" id="IPR008775">
    <property type="entry name" value="Phytyl_CoA_dOase-like"/>
</dbReference>
<dbReference type="InterPro" id="IPR051961">
    <property type="entry name" value="Fungal_Metabolite_Diox"/>
</dbReference>
<sequence>MHTFLRATVLFSVLSGNLSDAFSPVYTRKSTAIRQLYMSDIVGSNEGVDRNGQQNLMNRGLMEEELLQGDQQSFLEMASEDERQDALDRQKKLVKERKKLMKNSGGGGFGAASKGKKPSGHTEFNARVDKDGFGAVVMEEGVARVNGCMSIETSQNLLAFVNQQLLDSIDEVSNGEADEISRFADVLGKKKRWDMLLPLEESNEVMQALHEIFYSDASGLGGAIESIVGKDAKLYELSALISDPGSERQAIHPDFPYQDTIPPALTSFIALQDIEPDMGPTTFLPRSSSAEFHQELKDRLWDSHARQGLLATSPNKLNTLGISDCSLYNPMTLHCGGANRSDKRRVLFYFSFYNPVVGAETLTQGASLRPELKERDLTLKNIKKIVKDWKKAEVKV</sequence>